<dbReference type="PANTHER" id="PTHR31286">
    <property type="entry name" value="GLYCINE-RICH CELL WALL STRUCTURAL PROTEIN 1.8-LIKE"/>
    <property type="match status" value="1"/>
</dbReference>
<evidence type="ECO:0008006" key="3">
    <source>
        <dbReference type="Google" id="ProtNLM"/>
    </source>
</evidence>
<dbReference type="AlphaFoldDB" id="A0A7J9AMZ4"/>
<dbReference type="PANTHER" id="PTHR31286:SF99">
    <property type="entry name" value="DUF4283 DOMAIN-CONTAINING PROTEIN"/>
    <property type="match status" value="1"/>
</dbReference>
<proteinExistence type="predicted"/>
<evidence type="ECO:0000313" key="1">
    <source>
        <dbReference type="EMBL" id="MBA0724794.1"/>
    </source>
</evidence>
<keyword evidence="2" id="KW-1185">Reference proteome</keyword>
<dbReference type="InterPro" id="IPR040256">
    <property type="entry name" value="At4g02000-like"/>
</dbReference>
<sequence>MLLGVSRDAKQSLHDQDNDDLQLLNGDVTTGIEDELPSIRFSEMSTLSVECGSFDSPSGHPRFFVSEDTHRSRFVHMAILLDLSKPLVSKIKVDGQLQRVEYESIPNICFSCWHFEHLRESCSFVPSHDGRSIKRTVQMADQRNQEALGSRFKAFHDLWDESQINVRDSDPVDPARLKGKGVAIYNNPLGREKKQVAKDLGLAGPSVRIESQWNQNQAVGGSPKTGSRSIKLNRHLMAASFNNSEPNSISPLANVNVINSRDILNQLSNENSSREIVPLMQGQPMSLWKRQNLNIPMRDMISVDPLPTYDEHFNILASLKIGDPKFLRRGSHTLRGKGSKFKVKASARESIAEAMTTIVDRIGSDSLVTDLNCLQGTPSGSSEATNLDVDVAAFLEAQVSGLKANKIITRIVLDCSHRIKARGFARSLW</sequence>
<evidence type="ECO:0000313" key="2">
    <source>
        <dbReference type="Proteomes" id="UP000593574"/>
    </source>
</evidence>
<organism evidence="1 2">
    <name type="scientific">Gossypium laxum</name>
    <dbReference type="NCBI Taxonomy" id="34288"/>
    <lineage>
        <taxon>Eukaryota</taxon>
        <taxon>Viridiplantae</taxon>
        <taxon>Streptophyta</taxon>
        <taxon>Embryophyta</taxon>
        <taxon>Tracheophyta</taxon>
        <taxon>Spermatophyta</taxon>
        <taxon>Magnoliopsida</taxon>
        <taxon>eudicotyledons</taxon>
        <taxon>Gunneridae</taxon>
        <taxon>Pentapetalae</taxon>
        <taxon>rosids</taxon>
        <taxon>malvids</taxon>
        <taxon>Malvales</taxon>
        <taxon>Malvaceae</taxon>
        <taxon>Malvoideae</taxon>
        <taxon>Gossypium</taxon>
    </lineage>
</organism>
<gene>
    <name evidence="1" type="ORF">Golax_021455</name>
</gene>
<dbReference type="Proteomes" id="UP000593574">
    <property type="component" value="Unassembled WGS sequence"/>
</dbReference>
<reference evidence="1 2" key="1">
    <citation type="journal article" date="2019" name="Genome Biol. Evol.">
        <title>Insights into the evolution of the New World diploid cottons (Gossypium, subgenus Houzingenia) based on genome sequencing.</title>
        <authorList>
            <person name="Grover C.E."/>
            <person name="Arick M.A. 2nd"/>
            <person name="Thrash A."/>
            <person name="Conover J.L."/>
            <person name="Sanders W.S."/>
            <person name="Peterson D.G."/>
            <person name="Frelichowski J.E."/>
            <person name="Scheffler J.A."/>
            <person name="Scheffler B.E."/>
            <person name="Wendel J.F."/>
        </authorList>
    </citation>
    <scope>NUCLEOTIDE SEQUENCE [LARGE SCALE GENOMIC DNA]</scope>
    <source>
        <strain evidence="1">4</strain>
        <tissue evidence="1">Leaf</tissue>
    </source>
</reference>
<comment type="caution">
    <text evidence="1">The sequence shown here is derived from an EMBL/GenBank/DDBJ whole genome shotgun (WGS) entry which is preliminary data.</text>
</comment>
<feature type="non-terminal residue" evidence="1">
    <location>
        <position position="429"/>
    </location>
</feature>
<accession>A0A7J9AMZ4</accession>
<name>A0A7J9AMZ4_9ROSI</name>
<protein>
    <recommendedName>
        <fullName evidence="3">Zinc knuckle CX2CX4HX4C domain-containing protein</fullName>
    </recommendedName>
</protein>
<dbReference type="EMBL" id="JABEZV010000011">
    <property type="protein sequence ID" value="MBA0724794.1"/>
    <property type="molecule type" value="Genomic_DNA"/>
</dbReference>